<accession>A0ABQ6NRW1</accession>
<comment type="caution">
    <text evidence="2">The sequence shown here is derived from an EMBL/GenBank/DDBJ whole genome shotgun (WGS) entry which is preliminary data.</text>
</comment>
<organism evidence="2 3">
    <name type="scientific">Paenibacillus glycanilyticus</name>
    <dbReference type="NCBI Taxonomy" id="126569"/>
    <lineage>
        <taxon>Bacteria</taxon>
        <taxon>Bacillati</taxon>
        <taxon>Bacillota</taxon>
        <taxon>Bacilli</taxon>
        <taxon>Bacillales</taxon>
        <taxon>Paenibacillaceae</taxon>
        <taxon>Paenibacillus</taxon>
    </lineage>
</organism>
<gene>
    <name evidence="2" type="ORF">PghCCS26_44050</name>
</gene>
<reference evidence="2 3" key="1">
    <citation type="submission" date="2023-05" db="EMBL/GenBank/DDBJ databases">
        <title>Draft genome of Paenibacillus sp. CCS26.</title>
        <authorList>
            <person name="Akita H."/>
            <person name="Shinto Y."/>
            <person name="Kimura Z."/>
        </authorList>
    </citation>
    <scope>NUCLEOTIDE SEQUENCE [LARGE SCALE GENOMIC DNA]</scope>
    <source>
        <strain evidence="2 3">CCS26</strain>
    </source>
</reference>
<evidence type="ECO:0000313" key="3">
    <source>
        <dbReference type="Proteomes" id="UP001285921"/>
    </source>
</evidence>
<keyword evidence="3" id="KW-1185">Reference proteome</keyword>
<dbReference type="EMBL" id="BTCL01000018">
    <property type="protein sequence ID" value="GMK47275.1"/>
    <property type="molecule type" value="Genomic_DNA"/>
</dbReference>
<evidence type="ECO:0000313" key="2">
    <source>
        <dbReference type="EMBL" id="GMK47275.1"/>
    </source>
</evidence>
<keyword evidence="1" id="KW-0472">Membrane</keyword>
<sequence>MNPVSLMAVCELLYLGWQLIIFMYLVNFNRGVIALSMNMRIVIKFMLTM</sequence>
<evidence type="ECO:0000256" key="1">
    <source>
        <dbReference type="SAM" id="Phobius"/>
    </source>
</evidence>
<name>A0ABQ6NRW1_9BACL</name>
<feature type="transmembrane region" description="Helical" evidence="1">
    <location>
        <begin position="6"/>
        <end position="26"/>
    </location>
</feature>
<dbReference type="Proteomes" id="UP001285921">
    <property type="component" value="Unassembled WGS sequence"/>
</dbReference>
<keyword evidence="1" id="KW-0812">Transmembrane</keyword>
<keyword evidence="1" id="KW-1133">Transmembrane helix</keyword>
<proteinExistence type="predicted"/>
<protein>
    <submittedName>
        <fullName evidence="2">Uncharacterized protein</fullName>
    </submittedName>
</protein>